<feature type="compositionally biased region" description="Polar residues" evidence="1">
    <location>
        <begin position="73"/>
        <end position="88"/>
    </location>
</feature>
<evidence type="ECO:0000256" key="2">
    <source>
        <dbReference type="SAM" id="SignalP"/>
    </source>
</evidence>
<proteinExistence type="predicted"/>
<sequence length="111" mass="12587">MVWQSLILFAVSSFPVLSTDPLQPIERWVPSTQQPVPPTTSYCLSIRLCIEKYNLPFPFDHASDAAKDHDSHIQTQGLRSETDNSPQNAVRGGLLRIVGDRTWRAPQRHLH</sequence>
<evidence type="ECO:0000256" key="1">
    <source>
        <dbReference type="SAM" id="MobiDB-lite"/>
    </source>
</evidence>
<evidence type="ECO:0008006" key="5">
    <source>
        <dbReference type="Google" id="ProtNLM"/>
    </source>
</evidence>
<name>A0A8K0UVA3_9AGAR</name>
<feature type="chain" id="PRO_5035473574" description="Secreted protein" evidence="2">
    <location>
        <begin position="19"/>
        <end position="111"/>
    </location>
</feature>
<reference evidence="3" key="1">
    <citation type="journal article" date="2021" name="New Phytol.">
        <title>Evolutionary innovations through gain and loss of genes in the ectomycorrhizal Boletales.</title>
        <authorList>
            <person name="Wu G."/>
            <person name="Miyauchi S."/>
            <person name="Morin E."/>
            <person name="Kuo A."/>
            <person name="Drula E."/>
            <person name="Varga T."/>
            <person name="Kohler A."/>
            <person name="Feng B."/>
            <person name="Cao Y."/>
            <person name="Lipzen A."/>
            <person name="Daum C."/>
            <person name="Hundley H."/>
            <person name="Pangilinan J."/>
            <person name="Johnson J."/>
            <person name="Barry K."/>
            <person name="LaButti K."/>
            <person name="Ng V."/>
            <person name="Ahrendt S."/>
            <person name="Min B."/>
            <person name="Choi I.G."/>
            <person name="Park H."/>
            <person name="Plett J.M."/>
            <person name="Magnuson J."/>
            <person name="Spatafora J.W."/>
            <person name="Nagy L.G."/>
            <person name="Henrissat B."/>
            <person name="Grigoriev I.V."/>
            <person name="Yang Z.L."/>
            <person name="Xu J."/>
            <person name="Martin F.M."/>
        </authorList>
    </citation>
    <scope>NUCLEOTIDE SEQUENCE</scope>
    <source>
        <strain evidence="3">KKN 215</strain>
    </source>
</reference>
<accession>A0A8K0UVA3</accession>
<keyword evidence="2" id="KW-0732">Signal</keyword>
<keyword evidence="4" id="KW-1185">Reference proteome</keyword>
<dbReference type="EMBL" id="JAEVFJ010000004">
    <property type="protein sequence ID" value="KAH8105470.1"/>
    <property type="molecule type" value="Genomic_DNA"/>
</dbReference>
<comment type="caution">
    <text evidence="3">The sequence shown here is derived from an EMBL/GenBank/DDBJ whole genome shotgun (WGS) entry which is preliminary data.</text>
</comment>
<evidence type="ECO:0000313" key="4">
    <source>
        <dbReference type="Proteomes" id="UP000813824"/>
    </source>
</evidence>
<dbReference type="AlphaFoldDB" id="A0A8K0UVA3"/>
<dbReference type="Proteomes" id="UP000813824">
    <property type="component" value="Unassembled WGS sequence"/>
</dbReference>
<organism evidence="3 4">
    <name type="scientific">Cristinia sonorae</name>
    <dbReference type="NCBI Taxonomy" id="1940300"/>
    <lineage>
        <taxon>Eukaryota</taxon>
        <taxon>Fungi</taxon>
        <taxon>Dikarya</taxon>
        <taxon>Basidiomycota</taxon>
        <taxon>Agaricomycotina</taxon>
        <taxon>Agaricomycetes</taxon>
        <taxon>Agaricomycetidae</taxon>
        <taxon>Agaricales</taxon>
        <taxon>Pleurotineae</taxon>
        <taxon>Stephanosporaceae</taxon>
        <taxon>Cristinia</taxon>
    </lineage>
</organism>
<feature type="signal peptide" evidence="2">
    <location>
        <begin position="1"/>
        <end position="18"/>
    </location>
</feature>
<protein>
    <recommendedName>
        <fullName evidence="5">Secreted protein</fullName>
    </recommendedName>
</protein>
<gene>
    <name evidence="3" type="ORF">BXZ70DRAFT_920991</name>
</gene>
<feature type="region of interest" description="Disordered" evidence="1">
    <location>
        <begin position="66"/>
        <end position="93"/>
    </location>
</feature>
<feature type="non-terminal residue" evidence="3">
    <location>
        <position position="111"/>
    </location>
</feature>
<evidence type="ECO:0000313" key="3">
    <source>
        <dbReference type="EMBL" id="KAH8105470.1"/>
    </source>
</evidence>